<dbReference type="RefSeq" id="XP_033523633.1">
    <property type="nucleotide sequence ID" value="XM_033662261.1"/>
</dbReference>
<name>A0A6A6AE79_9PLEO</name>
<dbReference type="OrthoDB" id="3795504at2759"/>
<reference evidence="3" key="1">
    <citation type="journal article" date="2020" name="Stud. Mycol.">
        <title>101 Dothideomycetes genomes: a test case for predicting lifestyles and emergence of pathogens.</title>
        <authorList>
            <person name="Haridas S."/>
            <person name="Albert R."/>
            <person name="Binder M."/>
            <person name="Bloem J."/>
            <person name="Labutti K."/>
            <person name="Salamov A."/>
            <person name="Andreopoulos B."/>
            <person name="Baker S."/>
            <person name="Barry K."/>
            <person name="Bills G."/>
            <person name="Bluhm B."/>
            <person name="Cannon C."/>
            <person name="Castanera R."/>
            <person name="Culley D."/>
            <person name="Daum C."/>
            <person name="Ezra D."/>
            <person name="Gonzalez J."/>
            <person name="Henrissat B."/>
            <person name="Kuo A."/>
            <person name="Liang C."/>
            <person name="Lipzen A."/>
            <person name="Lutzoni F."/>
            <person name="Magnuson J."/>
            <person name="Mondo S."/>
            <person name="Nolan M."/>
            <person name="Ohm R."/>
            <person name="Pangilinan J."/>
            <person name="Park H.-J."/>
            <person name="Ramirez L."/>
            <person name="Alfaro M."/>
            <person name="Sun H."/>
            <person name="Tritt A."/>
            <person name="Yoshinaga Y."/>
            <person name="Zwiers L.-H."/>
            <person name="Turgeon B."/>
            <person name="Goodwin S."/>
            <person name="Spatafora J."/>
            <person name="Crous P."/>
            <person name="Grigoriev I."/>
        </authorList>
    </citation>
    <scope>NUCLEOTIDE SEQUENCE</scope>
    <source>
        <strain evidence="3">CBS 119687</strain>
    </source>
</reference>
<dbReference type="EMBL" id="ML977506">
    <property type="protein sequence ID" value="KAF2129244.1"/>
    <property type="molecule type" value="Genomic_DNA"/>
</dbReference>
<evidence type="ECO:0000256" key="1">
    <source>
        <dbReference type="SAM" id="Coils"/>
    </source>
</evidence>
<evidence type="ECO:0000256" key="2">
    <source>
        <dbReference type="SAM" id="MobiDB-lite"/>
    </source>
</evidence>
<proteinExistence type="predicted"/>
<accession>A0A6A6AE79</accession>
<dbReference type="GeneID" id="54402693"/>
<organism evidence="3 4">
    <name type="scientific">Dothidotthia symphoricarpi CBS 119687</name>
    <dbReference type="NCBI Taxonomy" id="1392245"/>
    <lineage>
        <taxon>Eukaryota</taxon>
        <taxon>Fungi</taxon>
        <taxon>Dikarya</taxon>
        <taxon>Ascomycota</taxon>
        <taxon>Pezizomycotina</taxon>
        <taxon>Dothideomycetes</taxon>
        <taxon>Pleosporomycetidae</taxon>
        <taxon>Pleosporales</taxon>
        <taxon>Dothidotthiaceae</taxon>
        <taxon>Dothidotthia</taxon>
    </lineage>
</organism>
<evidence type="ECO:0000313" key="3">
    <source>
        <dbReference type="EMBL" id="KAF2129244.1"/>
    </source>
</evidence>
<feature type="compositionally biased region" description="Basic and acidic residues" evidence="2">
    <location>
        <begin position="77"/>
        <end position="100"/>
    </location>
</feature>
<feature type="region of interest" description="Disordered" evidence="2">
    <location>
        <begin position="55"/>
        <end position="105"/>
    </location>
</feature>
<sequence length="526" mass="59017">MIPPSSLRSLPPVLKKDSAADVRFDSLKSETSTTHSLPFSRYALPVQVEDVIPHARSSSLNGDEQTKIVPDQSTTIERLEQERNGGHTAEKQTHEPKKDGMLQPTSDSIKQIKASKDAEAEVVHLKRVAENWNMENYKLERKPKEQTDQQDEADIMILENEPSNRAKDLGVVAPNADITKEVAKLEWASPESQHLNEQVKSQLEVESGTSLEDGLLNKAETHAKLVQKVNELECALLESQQENNKLKGQLEASLAERMAIDQTKDAEARQEGAKLEINRLEKRLKESVQIELEAQQQLHEENAMLRGMIRDKIEIGAPTSEDYDQDTNLGTLDRLTLSDIQMISQEPQALSITVVDFSPNPDFAAFQQPSRSSMVDTGVDLHNMSVIINIKPDDRKNWTFIQRIRCVLSESPKLDITGPPDLVDDLTEAMEAVGYKHAEQIALVTHWQTIALELKERVNQGTLSRCTIGTHRSLVDELEAMNTKFVLQEQLLIEWREKIDADKNDGALIESSVECDKDGSCQSVEI</sequence>
<dbReference type="Proteomes" id="UP000799771">
    <property type="component" value="Unassembled WGS sequence"/>
</dbReference>
<feature type="coiled-coil region" evidence="1">
    <location>
        <begin position="222"/>
        <end position="297"/>
    </location>
</feature>
<keyword evidence="4" id="KW-1185">Reference proteome</keyword>
<dbReference type="AlphaFoldDB" id="A0A6A6AE79"/>
<evidence type="ECO:0000313" key="4">
    <source>
        <dbReference type="Proteomes" id="UP000799771"/>
    </source>
</evidence>
<protein>
    <submittedName>
        <fullName evidence="3">Uncharacterized protein</fullName>
    </submittedName>
</protein>
<gene>
    <name evidence="3" type="ORF">P153DRAFT_15947</name>
</gene>
<keyword evidence="1" id="KW-0175">Coiled coil</keyword>